<sequence>MNKPTSSSKTAKKCSGNSKNAITASAEVAKLAVAVGEMVPLVGGFVKGLGGVALVLLTNLEQFEKNKEDVEELAKDIIDVLIIARDVGIKVSTVADSHEGVTDIEDLRKACSEFQEFLGDLTTQVIDMNRCQKGPWKSIKQFITSRNVKEEINGHRQAMEAAKSKLLLSLTLSSNASISHVKHGITSLQYSQTDLITMASDIQRDVSHIRANTRGTVINNKFHNLLYADIQLREIWTQDDLIGSVDNPTRRTGEVIKFTADVATSSRVMVVKEYSGDLGLAAWKKQLEIHSLAGRHPNLRQLYGIIQSGPTPSLIFYGNAGEMALKDFPKLFDKHLESLAHMVLTHTFHSAFRFSLTRLQVTFGFNDVRCTPDGRLLFDDLQFSPAWDKLYIKNLADLFHPASSDIQDSLDSFMRRRQEPVIAKEHLLSYYDIISVVASLHGNVCPPLERNTMFGKFFISDTLSDRHFLVDCVEDEPLPVRILILPELEAETLLELSSSLWRYTLPENIGTIKLTCSMSLTTEAKRERFFRWFSQGTRILAQVCKESNGFCTQLIVSQITQRYFQIRIEADSNGGPSSVPYLFIATTLPTWDRRVYVPEVYLSSDPHGARLGTAHVSGNHYQCSLTDIGRDVLLHCPVSLECSTLFHKICGFHPVSLEVARYLNQPELAMHLVEDKVMNMEISRSITGCSSIPEAAMTVPWEQVKEYSDMLEGLEMDASESEHLNHDPLREAQIYEVNSDDRIDDNVAQGAYVGSLNYESSAQAITPISRVSLVVYILGGIVTVLVNSPLLRVFLVLGLFIYSWVCHNAGF</sequence>
<reference evidence="4" key="1">
    <citation type="journal article" date="2017" name="Nat. Ecol. Evol.">
        <title>Genome expansion and lineage-specific genetic innovations in the forest pathogenic fungi Armillaria.</title>
        <authorList>
            <person name="Sipos G."/>
            <person name="Prasanna A.N."/>
            <person name="Walter M.C."/>
            <person name="O'Connor E."/>
            <person name="Balint B."/>
            <person name="Krizsan K."/>
            <person name="Kiss B."/>
            <person name="Hess J."/>
            <person name="Varga T."/>
            <person name="Slot J."/>
            <person name="Riley R."/>
            <person name="Boka B."/>
            <person name="Rigling D."/>
            <person name="Barry K."/>
            <person name="Lee J."/>
            <person name="Mihaltcheva S."/>
            <person name="LaButti K."/>
            <person name="Lipzen A."/>
            <person name="Waldron R."/>
            <person name="Moloney N.M."/>
            <person name="Sperisen C."/>
            <person name="Kredics L."/>
            <person name="Vagvoelgyi C."/>
            <person name="Patrignani A."/>
            <person name="Fitzpatrick D."/>
            <person name="Nagy I."/>
            <person name="Doyle S."/>
            <person name="Anderson J.B."/>
            <person name="Grigoriev I.V."/>
            <person name="Gueldener U."/>
            <person name="Muensterkoetter M."/>
            <person name="Nagy L.G."/>
        </authorList>
    </citation>
    <scope>NUCLEOTIDE SEQUENCE [LARGE SCALE GENOMIC DNA]</scope>
    <source>
        <strain evidence="4">C18/9</strain>
    </source>
</reference>
<evidence type="ECO:0000256" key="2">
    <source>
        <dbReference type="SAM" id="Phobius"/>
    </source>
</evidence>
<gene>
    <name evidence="3" type="ORF">ARMOST_22295</name>
</gene>
<name>A0A284SCH0_ARMOS</name>
<accession>A0A284SCH0</accession>
<protein>
    <submittedName>
        <fullName evidence="3">Uncharacterized protein</fullName>
    </submittedName>
</protein>
<dbReference type="Proteomes" id="UP000219338">
    <property type="component" value="Unassembled WGS sequence"/>
</dbReference>
<keyword evidence="4" id="KW-1185">Reference proteome</keyword>
<evidence type="ECO:0000313" key="3">
    <source>
        <dbReference type="EMBL" id="SJL18696.1"/>
    </source>
</evidence>
<feature type="transmembrane region" description="Helical" evidence="2">
    <location>
        <begin position="773"/>
        <end position="805"/>
    </location>
</feature>
<keyword evidence="2" id="KW-0812">Transmembrane</keyword>
<dbReference type="AlphaFoldDB" id="A0A284SCH0"/>
<keyword evidence="2" id="KW-0472">Membrane</keyword>
<evidence type="ECO:0000256" key="1">
    <source>
        <dbReference type="SAM" id="Coils"/>
    </source>
</evidence>
<proteinExistence type="predicted"/>
<evidence type="ECO:0000313" key="4">
    <source>
        <dbReference type="Proteomes" id="UP000219338"/>
    </source>
</evidence>
<keyword evidence="1" id="KW-0175">Coiled coil</keyword>
<keyword evidence="2" id="KW-1133">Transmembrane helix</keyword>
<dbReference type="OrthoDB" id="2919327at2759"/>
<feature type="coiled-coil region" evidence="1">
    <location>
        <begin position="53"/>
        <end position="80"/>
    </location>
</feature>
<organism evidence="3 4">
    <name type="scientific">Armillaria ostoyae</name>
    <name type="common">Armillaria root rot fungus</name>
    <dbReference type="NCBI Taxonomy" id="47428"/>
    <lineage>
        <taxon>Eukaryota</taxon>
        <taxon>Fungi</taxon>
        <taxon>Dikarya</taxon>
        <taxon>Basidiomycota</taxon>
        <taxon>Agaricomycotina</taxon>
        <taxon>Agaricomycetes</taxon>
        <taxon>Agaricomycetidae</taxon>
        <taxon>Agaricales</taxon>
        <taxon>Marasmiineae</taxon>
        <taxon>Physalacriaceae</taxon>
        <taxon>Armillaria</taxon>
    </lineage>
</organism>
<dbReference type="EMBL" id="FUEG01000066">
    <property type="protein sequence ID" value="SJL18696.1"/>
    <property type="molecule type" value="Genomic_DNA"/>
</dbReference>
<dbReference type="OMA" id="HEGVTDI"/>